<proteinExistence type="predicted"/>
<gene>
    <name evidence="1" type="ORF">M9H77_33699</name>
</gene>
<evidence type="ECO:0000313" key="1">
    <source>
        <dbReference type="EMBL" id="KAI5647694.1"/>
    </source>
</evidence>
<reference evidence="2" key="1">
    <citation type="journal article" date="2023" name="Nat. Plants">
        <title>Single-cell RNA sequencing provides a high-resolution roadmap for understanding the multicellular compartmentation of specialized metabolism.</title>
        <authorList>
            <person name="Sun S."/>
            <person name="Shen X."/>
            <person name="Li Y."/>
            <person name="Li Y."/>
            <person name="Wang S."/>
            <person name="Li R."/>
            <person name="Zhang H."/>
            <person name="Shen G."/>
            <person name="Guo B."/>
            <person name="Wei J."/>
            <person name="Xu J."/>
            <person name="St-Pierre B."/>
            <person name="Chen S."/>
            <person name="Sun C."/>
        </authorList>
    </citation>
    <scope>NUCLEOTIDE SEQUENCE [LARGE SCALE GENOMIC DNA]</scope>
</reference>
<sequence length="124" mass="13477">MAALQCSASAKPSKSVLGFHRPIPRIHTPSITFLNPGLLQNAPPIHFTFRNNVRLLQLRQSLHSVCASNGSSEGSDVSKSSEDSKGPPFLTILAGFLVFFAVCWVIGSIVMWLIGLFFHLPSSK</sequence>
<dbReference type="Proteomes" id="UP001060085">
    <property type="component" value="Linkage Group LG08"/>
</dbReference>
<keyword evidence="2" id="KW-1185">Reference proteome</keyword>
<comment type="caution">
    <text evidence="1">The sequence shown here is derived from an EMBL/GenBank/DDBJ whole genome shotgun (WGS) entry which is preliminary data.</text>
</comment>
<protein>
    <submittedName>
        <fullName evidence="1">Uncharacterized protein</fullName>
    </submittedName>
</protein>
<accession>A0ACB9ZK01</accession>
<name>A0ACB9ZK01_CATRO</name>
<dbReference type="EMBL" id="CM044708">
    <property type="protein sequence ID" value="KAI5647694.1"/>
    <property type="molecule type" value="Genomic_DNA"/>
</dbReference>
<evidence type="ECO:0000313" key="2">
    <source>
        <dbReference type="Proteomes" id="UP001060085"/>
    </source>
</evidence>
<organism evidence="1 2">
    <name type="scientific">Catharanthus roseus</name>
    <name type="common">Madagascar periwinkle</name>
    <name type="synonym">Vinca rosea</name>
    <dbReference type="NCBI Taxonomy" id="4058"/>
    <lineage>
        <taxon>Eukaryota</taxon>
        <taxon>Viridiplantae</taxon>
        <taxon>Streptophyta</taxon>
        <taxon>Embryophyta</taxon>
        <taxon>Tracheophyta</taxon>
        <taxon>Spermatophyta</taxon>
        <taxon>Magnoliopsida</taxon>
        <taxon>eudicotyledons</taxon>
        <taxon>Gunneridae</taxon>
        <taxon>Pentapetalae</taxon>
        <taxon>asterids</taxon>
        <taxon>lamiids</taxon>
        <taxon>Gentianales</taxon>
        <taxon>Apocynaceae</taxon>
        <taxon>Rauvolfioideae</taxon>
        <taxon>Vinceae</taxon>
        <taxon>Catharanthinae</taxon>
        <taxon>Catharanthus</taxon>
    </lineage>
</organism>